<sequence>MREALLWGLCLHFLLNR</sequence>
<name>A0A0A9B727_ARUDO</name>
<evidence type="ECO:0000313" key="1">
    <source>
        <dbReference type="EMBL" id="JAD59824.1"/>
    </source>
</evidence>
<dbReference type="EMBL" id="GBRH01238071">
    <property type="protein sequence ID" value="JAD59824.1"/>
    <property type="molecule type" value="Transcribed_RNA"/>
</dbReference>
<organism evidence="1">
    <name type="scientific">Arundo donax</name>
    <name type="common">Giant reed</name>
    <name type="synonym">Donax arundinaceus</name>
    <dbReference type="NCBI Taxonomy" id="35708"/>
    <lineage>
        <taxon>Eukaryota</taxon>
        <taxon>Viridiplantae</taxon>
        <taxon>Streptophyta</taxon>
        <taxon>Embryophyta</taxon>
        <taxon>Tracheophyta</taxon>
        <taxon>Spermatophyta</taxon>
        <taxon>Magnoliopsida</taxon>
        <taxon>Liliopsida</taxon>
        <taxon>Poales</taxon>
        <taxon>Poaceae</taxon>
        <taxon>PACMAD clade</taxon>
        <taxon>Arundinoideae</taxon>
        <taxon>Arundineae</taxon>
        <taxon>Arundo</taxon>
    </lineage>
</organism>
<reference evidence="1" key="1">
    <citation type="submission" date="2014-09" db="EMBL/GenBank/DDBJ databases">
        <authorList>
            <person name="Magalhaes I.L.F."/>
            <person name="Oliveira U."/>
            <person name="Santos F.R."/>
            <person name="Vidigal T.H.D.A."/>
            <person name="Brescovit A.D."/>
            <person name="Santos A.J."/>
        </authorList>
    </citation>
    <scope>NUCLEOTIDE SEQUENCE</scope>
    <source>
        <tissue evidence="1">Shoot tissue taken approximately 20 cm above the soil surface</tissue>
    </source>
</reference>
<dbReference type="AlphaFoldDB" id="A0A0A9B727"/>
<proteinExistence type="predicted"/>
<accession>A0A0A9B727</accession>
<reference evidence="1" key="2">
    <citation type="journal article" date="2015" name="Data Brief">
        <title>Shoot transcriptome of the giant reed, Arundo donax.</title>
        <authorList>
            <person name="Barrero R.A."/>
            <person name="Guerrero F.D."/>
            <person name="Moolhuijzen P."/>
            <person name="Goolsby J.A."/>
            <person name="Tidwell J."/>
            <person name="Bellgard S.E."/>
            <person name="Bellgard M.I."/>
        </authorList>
    </citation>
    <scope>NUCLEOTIDE SEQUENCE</scope>
    <source>
        <tissue evidence="1">Shoot tissue taken approximately 20 cm above the soil surface</tissue>
    </source>
</reference>
<protein>
    <submittedName>
        <fullName evidence="1">Uncharacterized protein</fullName>
    </submittedName>
</protein>